<dbReference type="CDD" id="cd01347">
    <property type="entry name" value="ligand_gated_channel"/>
    <property type="match status" value="1"/>
</dbReference>
<dbReference type="GO" id="GO:0009279">
    <property type="term" value="C:cell outer membrane"/>
    <property type="evidence" value="ECO:0007669"/>
    <property type="project" value="UniProtKB-SubCell"/>
</dbReference>
<name>A0A0A7EKX4_9GAMM</name>
<evidence type="ECO:0000256" key="12">
    <source>
        <dbReference type="RuleBase" id="RU003357"/>
    </source>
</evidence>
<dbReference type="Pfam" id="PF07715">
    <property type="entry name" value="Plug"/>
    <property type="match status" value="1"/>
</dbReference>
<keyword evidence="2 11" id="KW-0813">Transport</keyword>
<evidence type="ECO:0000256" key="13">
    <source>
        <dbReference type="SAM" id="SignalP"/>
    </source>
</evidence>
<keyword evidence="8 12" id="KW-0798">TonB box</keyword>
<keyword evidence="9 11" id="KW-0472">Membrane</keyword>
<organism evidence="16 17">
    <name type="scientific">Pseudoalteromonas piratica</name>
    <dbReference type="NCBI Taxonomy" id="1348114"/>
    <lineage>
        <taxon>Bacteria</taxon>
        <taxon>Pseudomonadati</taxon>
        <taxon>Pseudomonadota</taxon>
        <taxon>Gammaproteobacteria</taxon>
        <taxon>Alteromonadales</taxon>
        <taxon>Pseudoalteromonadaceae</taxon>
        <taxon>Pseudoalteromonas</taxon>
    </lineage>
</organism>
<feature type="signal peptide" evidence="13">
    <location>
        <begin position="1"/>
        <end position="27"/>
    </location>
</feature>
<dbReference type="eggNOG" id="COG4774">
    <property type="taxonomic scope" value="Bacteria"/>
</dbReference>
<keyword evidence="6" id="KW-0408">Iron</keyword>
<dbReference type="Pfam" id="PF00593">
    <property type="entry name" value="TonB_dep_Rec_b-barrel"/>
    <property type="match status" value="1"/>
</dbReference>
<evidence type="ECO:0000256" key="10">
    <source>
        <dbReference type="ARBA" id="ARBA00023237"/>
    </source>
</evidence>
<evidence type="ECO:0000256" key="8">
    <source>
        <dbReference type="ARBA" id="ARBA00023077"/>
    </source>
</evidence>
<dbReference type="Proteomes" id="UP000030341">
    <property type="component" value="Chromosome 2"/>
</dbReference>
<evidence type="ECO:0000259" key="15">
    <source>
        <dbReference type="Pfam" id="PF07715"/>
    </source>
</evidence>
<dbReference type="RefSeq" id="WP_040135170.1">
    <property type="nucleotide sequence ID" value="NZ_CP009889.1"/>
</dbReference>
<keyword evidence="10 11" id="KW-0998">Cell outer membrane</keyword>
<keyword evidence="3 11" id="KW-1134">Transmembrane beta strand</keyword>
<dbReference type="STRING" id="1348114.OM33_16445"/>
<reference evidence="16 17" key="1">
    <citation type="submission" date="2014-11" db="EMBL/GenBank/DDBJ databases">
        <title>Complete Genome Sequence of Pseudoalteromonas sp. Strain OCN003 Isolated from Kaneohe Bay, Oahu, Hawaii.</title>
        <authorList>
            <person name="Beurmann S."/>
            <person name="Videau P."/>
            <person name="Ushijima B."/>
            <person name="Smith A.M."/>
            <person name="Aeby G.S."/>
            <person name="Callahan S.M."/>
            <person name="Belcaid M."/>
        </authorList>
    </citation>
    <scope>NUCLEOTIDE SEQUENCE [LARGE SCALE GENOMIC DNA]</scope>
    <source>
        <strain evidence="16 17">OCN003</strain>
    </source>
</reference>
<keyword evidence="4" id="KW-0410">Iron transport</keyword>
<comment type="similarity">
    <text evidence="11 12">Belongs to the TonB-dependent receptor family.</text>
</comment>
<dbReference type="InterPro" id="IPR036942">
    <property type="entry name" value="Beta-barrel_TonB_sf"/>
</dbReference>
<evidence type="ECO:0000313" key="16">
    <source>
        <dbReference type="EMBL" id="AIY66716.1"/>
    </source>
</evidence>
<dbReference type="SUPFAM" id="SSF56935">
    <property type="entry name" value="Porins"/>
    <property type="match status" value="1"/>
</dbReference>
<evidence type="ECO:0000256" key="7">
    <source>
        <dbReference type="ARBA" id="ARBA00023065"/>
    </source>
</evidence>
<evidence type="ECO:0000256" key="2">
    <source>
        <dbReference type="ARBA" id="ARBA00022448"/>
    </source>
</evidence>
<evidence type="ECO:0000259" key="14">
    <source>
        <dbReference type="Pfam" id="PF00593"/>
    </source>
</evidence>
<dbReference type="GO" id="GO:0006826">
    <property type="term" value="P:iron ion transport"/>
    <property type="evidence" value="ECO:0007669"/>
    <property type="project" value="UniProtKB-KW"/>
</dbReference>
<dbReference type="EMBL" id="CP009889">
    <property type="protein sequence ID" value="AIY66716.1"/>
    <property type="molecule type" value="Genomic_DNA"/>
</dbReference>
<evidence type="ECO:0000256" key="9">
    <source>
        <dbReference type="ARBA" id="ARBA00023136"/>
    </source>
</evidence>
<evidence type="ECO:0000256" key="5">
    <source>
        <dbReference type="ARBA" id="ARBA00022692"/>
    </source>
</evidence>
<evidence type="ECO:0000256" key="4">
    <source>
        <dbReference type="ARBA" id="ARBA00022496"/>
    </source>
</evidence>
<dbReference type="KEGG" id="pseo:OM33_16445"/>
<dbReference type="PANTHER" id="PTHR32552">
    <property type="entry name" value="FERRICHROME IRON RECEPTOR-RELATED"/>
    <property type="match status" value="1"/>
</dbReference>
<dbReference type="PANTHER" id="PTHR32552:SF81">
    <property type="entry name" value="TONB-DEPENDENT OUTER MEMBRANE RECEPTOR"/>
    <property type="match status" value="1"/>
</dbReference>
<sequence length="731" mass="79781">MTTSHSFLRFSKLNSITLSLLAVSSFATVAKEANETQTAKKDIEAITVTATKRSQVIYEVPIAMSAFSGDKLAEQGISEITDVGKFVPNLSITGFSAGHNSSANPFIRGIGLQDHLITTDPGVSVYVDGVYLGRQVGQNWNLANIERIEVLRGPQGTLYGRNSIGGAINIITKQASSESVTKLSAEVGTRERVKGDVFINRGLTENLAFNFNAGYNQRGGLGEFINLPEAKYDVGENREFHGRVSVKYDATEDLSFIVTADANDAEGGLRPYTTLIDEMPNGAYYTGMRFGSPTPTGPLRNSDVAADPYDNATGSIEVTEVTNKASGVSLTTNYNISNELGAKFIVSNRSSEYKAGLDDDSTIYALDHYPERGEADQTSVELQLNGYLGQFDFVSGLYWFEEEGSNRQGDDSSFNGGANLLELDQTTTSKAVFVNVGYDMTDDLRVSGGLRYTQDEKEAMANVGIGPTYAKDDWSQLSYDLSANYTLENGLNVYGSIQSGYQGGQFPARPYCLFGDPNCFVATDNITAVNYEVGLKGQVTSDFSMSIALFNTNYDDLPYQVSTTSEGGFDTRNLVVSQTSRGIEWEGTAYITDNFSIHSSLGYMDVDVDEQAGVKPVAPLTPDLTASISPNYEFALSDGSLINTRIDYSYRSDMYGEPSSDPNRLTKVESRGLVNFTVGYSPANANWRVDLYGRNIFDERYDDARLNTGDYVLVIKSNDASEFGVRYSMTF</sequence>
<keyword evidence="16" id="KW-0675">Receptor</keyword>
<evidence type="ECO:0000256" key="1">
    <source>
        <dbReference type="ARBA" id="ARBA00004571"/>
    </source>
</evidence>
<dbReference type="InterPro" id="IPR000531">
    <property type="entry name" value="Beta-barrel_TonB"/>
</dbReference>
<keyword evidence="13" id="KW-0732">Signal</keyword>
<feature type="chain" id="PRO_5002028068" evidence="13">
    <location>
        <begin position="28"/>
        <end position="731"/>
    </location>
</feature>
<proteinExistence type="inferred from homology"/>
<evidence type="ECO:0000256" key="6">
    <source>
        <dbReference type="ARBA" id="ARBA00023004"/>
    </source>
</evidence>
<dbReference type="InterPro" id="IPR039426">
    <property type="entry name" value="TonB-dep_rcpt-like"/>
</dbReference>
<dbReference type="InterPro" id="IPR012910">
    <property type="entry name" value="Plug_dom"/>
</dbReference>
<gene>
    <name evidence="16" type="ORF">OM33_16445</name>
</gene>
<comment type="subcellular location">
    <subcellularLocation>
        <location evidence="1 11">Cell outer membrane</location>
        <topology evidence="1 11">Multi-pass membrane protein</topology>
    </subcellularLocation>
</comment>
<keyword evidence="5 11" id="KW-0812">Transmembrane</keyword>
<feature type="domain" description="TonB-dependent receptor-like beta-barrel" evidence="14">
    <location>
        <begin position="281"/>
        <end position="696"/>
    </location>
</feature>
<keyword evidence="7" id="KW-0406">Ion transport</keyword>
<dbReference type="Gene3D" id="2.40.170.20">
    <property type="entry name" value="TonB-dependent receptor, beta-barrel domain"/>
    <property type="match status" value="1"/>
</dbReference>
<evidence type="ECO:0000256" key="11">
    <source>
        <dbReference type="PROSITE-ProRule" id="PRU01360"/>
    </source>
</evidence>
<dbReference type="OrthoDB" id="9758929at2"/>
<keyword evidence="17" id="KW-1185">Reference proteome</keyword>
<accession>A0A0A7EKX4</accession>
<dbReference type="HOGENOM" id="CLU_008287_15_2_6"/>
<evidence type="ECO:0000313" key="17">
    <source>
        <dbReference type="Proteomes" id="UP000030341"/>
    </source>
</evidence>
<dbReference type="PROSITE" id="PS52016">
    <property type="entry name" value="TONB_DEPENDENT_REC_3"/>
    <property type="match status" value="1"/>
</dbReference>
<protein>
    <submittedName>
        <fullName evidence="16">TonB-dependent receptor</fullName>
    </submittedName>
</protein>
<evidence type="ECO:0000256" key="3">
    <source>
        <dbReference type="ARBA" id="ARBA00022452"/>
    </source>
</evidence>
<feature type="domain" description="TonB-dependent receptor plug" evidence="15">
    <location>
        <begin position="58"/>
        <end position="167"/>
    </location>
</feature>
<dbReference type="AlphaFoldDB" id="A0A0A7EKX4"/>